<reference evidence="1" key="1">
    <citation type="submission" date="2021-01" db="EMBL/GenBank/DDBJ databases">
        <title>Whole genome shotgun sequence of Actinoplanes siamensis NBRC 109076.</title>
        <authorList>
            <person name="Komaki H."/>
            <person name="Tamura T."/>
        </authorList>
    </citation>
    <scope>NUCLEOTIDE SEQUENCE</scope>
    <source>
        <strain evidence="1">NBRC 109076</strain>
    </source>
</reference>
<proteinExistence type="predicted"/>
<sequence length="46" mass="4686">MVLDTEGTPVVRVPARGGVTIRTAAHLRVAAGVLAIGRTGTVFQLG</sequence>
<evidence type="ECO:0000313" key="2">
    <source>
        <dbReference type="Proteomes" id="UP000629619"/>
    </source>
</evidence>
<comment type="caution">
    <text evidence="1">The sequence shown here is derived from an EMBL/GenBank/DDBJ whole genome shotgun (WGS) entry which is preliminary data.</text>
</comment>
<dbReference type="RefSeq" id="WP_203677709.1">
    <property type="nucleotide sequence ID" value="NZ_BOMW01000015.1"/>
</dbReference>
<protein>
    <submittedName>
        <fullName evidence="1">Uncharacterized protein</fullName>
    </submittedName>
</protein>
<gene>
    <name evidence="1" type="ORF">Asi03nite_15470</name>
</gene>
<accession>A0A919N422</accession>
<name>A0A919N422_9ACTN</name>
<keyword evidence="2" id="KW-1185">Reference proteome</keyword>
<organism evidence="1 2">
    <name type="scientific">Actinoplanes siamensis</name>
    <dbReference type="NCBI Taxonomy" id="1223317"/>
    <lineage>
        <taxon>Bacteria</taxon>
        <taxon>Bacillati</taxon>
        <taxon>Actinomycetota</taxon>
        <taxon>Actinomycetes</taxon>
        <taxon>Micromonosporales</taxon>
        <taxon>Micromonosporaceae</taxon>
        <taxon>Actinoplanes</taxon>
    </lineage>
</organism>
<dbReference type="Proteomes" id="UP000629619">
    <property type="component" value="Unassembled WGS sequence"/>
</dbReference>
<dbReference type="AlphaFoldDB" id="A0A919N422"/>
<evidence type="ECO:0000313" key="1">
    <source>
        <dbReference type="EMBL" id="GIF04009.1"/>
    </source>
</evidence>
<dbReference type="EMBL" id="BOMW01000015">
    <property type="protein sequence ID" value="GIF04009.1"/>
    <property type="molecule type" value="Genomic_DNA"/>
</dbReference>